<keyword evidence="4" id="KW-1185">Reference proteome</keyword>
<evidence type="ECO:0000259" key="2">
    <source>
        <dbReference type="Pfam" id="PF00487"/>
    </source>
</evidence>
<feature type="domain" description="Fatty acid desaturase" evidence="2">
    <location>
        <begin position="51"/>
        <end position="285"/>
    </location>
</feature>
<feature type="transmembrane region" description="Helical" evidence="1">
    <location>
        <begin position="53"/>
        <end position="70"/>
    </location>
</feature>
<comment type="caution">
    <text evidence="3">The sequence shown here is derived from an EMBL/GenBank/DDBJ whole genome shotgun (WGS) entry which is preliminary data.</text>
</comment>
<feature type="transmembrane region" description="Helical" evidence="1">
    <location>
        <begin position="175"/>
        <end position="192"/>
    </location>
</feature>
<keyword evidence="1" id="KW-0472">Membrane</keyword>
<name>A0ABQ6CHJ9_9HYPH</name>
<proteinExistence type="predicted"/>
<reference evidence="4" key="1">
    <citation type="journal article" date="2019" name="Int. J. Syst. Evol. Microbiol.">
        <title>The Global Catalogue of Microorganisms (GCM) 10K type strain sequencing project: providing services to taxonomists for standard genome sequencing and annotation.</title>
        <authorList>
            <consortium name="The Broad Institute Genomics Platform"/>
            <consortium name="The Broad Institute Genome Sequencing Center for Infectious Disease"/>
            <person name="Wu L."/>
            <person name="Ma J."/>
        </authorList>
    </citation>
    <scope>NUCLEOTIDE SEQUENCE [LARGE SCALE GENOMIC DNA]</scope>
    <source>
        <strain evidence="4">NBRC 101365</strain>
    </source>
</reference>
<dbReference type="RefSeq" id="WP_284312635.1">
    <property type="nucleotide sequence ID" value="NZ_BSPC01000024.1"/>
</dbReference>
<dbReference type="PANTHER" id="PTHR12879">
    <property type="entry name" value="SPHINGOLIPID DELTA 4 DESATURASE/C-4 HYDROXYLASE PROTEIN DES2"/>
    <property type="match status" value="1"/>
</dbReference>
<gene>
    <name evidence="3" type="ORF">GCM10007874_26570</name>
</gene>
<keyword evidence="1" id="KW-1133">Transmembrane helix</keyword>
<evidence type="ECO:0000313" key="3">
    <source>
        <dbReference type="EMBL" id="GLS19640.1"/>
    </source>
</evidence>
<dbReference type="InterPro" id="IPR005804">
    <property type="entry name" value="FA_desaturase_dom"/>
</dbReference>
<dbReference type="Pfam" id="PF00487">
    <property type="entry name" value="FA_desaturase"/>
    <property type="match status" value="1"/>
</dbReference>
<keyword evidence="1" id="KW-0812">Transmembrane</keyword>
<evidence type="ECO:0000256" key="1">
    <source>
        <dbReference type="SAM" id="Phobius"/>
    </source>
</evidence>
<dbReference type="PANTHER" id="PTHR12879:SF8">
    <property type="entry name" value="SPHINGOLIPID DELTA(4)-DESATURASE DES1"/>
    <property type="match status" value="1"/>
</dbReference>
<dbReference type="EMBL" id="BSPC01000024">
    <property type="protein sequence ID" value="GLS19640.1"/>
    <property type="molecule type" value="Genomic_DNA"/>
</dbReference>
<dbReference type="InterPro" id="IPR039393">
    <property type="entry name" value="Rhizopine-oxygenase-like"/>
</dbReference>
<protein>
    <submittedName>
        <fullName evidence="3">Fatty acid desaturase</fullName>
    </submittedName>
</protein>
<accession>A0ABQ6CHJ9</accession>
<dbReference type="CDD" id="cd03511">
    <property type="entry name" value="Rhizopine-oxygenase-like"/>
    <property type="match status" value="1"/>
</dbReference>
<organism evidence="3 4">
    <name type="scientific">Labrys miyagiensis</name>
    <dbReference type="NCBI Taxonomy" id="346912"/>
    <lineage>
        <taxon>Bacteria</taxon>
        <taxon>Pseudomonadati</taxon>
        <taxon>Pseudomonadota</taxon>
        <taxon>Alphaproteobacteria</taxon>
        <taxon>Hyphomicrobiales</taxon>
        <taxon>Xanthobacteraceae</taxon>
        <taxon>Labrys</taxon>
    </lineage>
</organism>
<evidence type="ECO:0000313" key="4">
    <source>
        <dbReference type="Proteomes" id="UP001156882"/>
    </source>
</evidence>
<feature type="transmembrane region" description="Helical" evidence="1">
    <location>
        <begin position="27"/>
        <end position="46"/>
    </location>
</feature>
<sequence>MDHRDIIASLAAEQRGRLLEKSDRAGLAQLALHGGAIGVLGVLIALKIPFWPLLMLPQGILVIFLFTMLHETVHETAFDTPWLNRVAAATAGFLILVPPSWFRYFHFAHHRFTQDPANDPELQSPKPETMWEYMVHVSGIPTWWGEIRQVCINAAGRCRDTFVPAKGQAKVRKEARLMLVGYATAAGSSIYFGSPLLLYIWLFPIVLGQPFLRLYLLAEHGRCPYVANMLENSRTTLSNWLVRKIAWNMPFHAEHHAYPGVPFHRLPEFHAITKAHVTETERSYSRFHTRYWLHLRRRHGR</sequence>
<feature type="transmembrane region" description="Helical" evidence="1">
    <location>
        <begin position="82"/>
        <end position="102"/>
    </location>
</feature>
<dbReference type="Proteomes" id="UP001156882">
    <property type="component" value="Unassembled WGS sequence"/>
</dbReference>